<keyword evidence="1" id="KW-0175">Coiled coil</keyword>
<reference evidence="2 3" key="2">
    <citation type="journal article" date="2011" name="PLoS Genet.">
        <title>Caenorhabditis briggsae recombinant inbred line genotypes reveal inter-strain incompatibility and the evolution of recombination.</title>
        <authorList>
            <person name="Ross J.A."/>
            <person name="Koboldt D.C."/>
            <person name="Staisch J.E."/>
            <person name="Chamberlin H.M."/>
            <person name="Gupta B.P."/>
            <person name="Miller R.D."/>
            <person name="Baird S.E."/>
            <person name="Haag E.S."/>
        </authorList>
    </citation>
    <scope>NUCLEOTIDE SEQUENCE [LARGE SCALE GENOMIC DNA]</scope>
    <source>
        <strain evidence="2 3">AF16</strain>
    </source>
</reference>
<dbReference type="CTD" id="68919306"/>
<dbReference type="Proteomes" id="UP000008549">
    <property type="component" value="Unassembled WGS sequence"/>
</dbReference>
<evidence type="ECO:0000313" key="4">
    <source>
        <dbReference type="WormBase" id="CBG27857"/>
    </source>
</evidence>
<proteinExistence type="predicted"/>
<organism evidence="2 3">
    <name type="scientific">Caenorhabditis briggsae</name>
    <dbReference type="NCBI Taxonomy" id="6238"/>
    <lineage>
        <taxon>Eukaryota</taxon>
        <taxon>Metazoa</taxon>
        <taxon>Ecdysozoa</taxon>
        <taxon>Nematoda</taxon>
        <taxon>Chromadorea</taxon>
        <taxon>Rhabditida</taxon>
        <taxon>Rhabditina</taxon>
        <taxon>Rhabditomorpha</taxon>
        <taxon>Rhabditoidea</taxon>
        <taxon>Rhabditidae</taxon>
        <taxon>Peloderinae</taxon>
        <taxon>Caenorhabditis</taxon>
    </lineage>
</organism>
<evidence type="ECO:0000313" key="2">
    <source>
        <dbReference type="EMBL" id="CAR98282.1"/>
    </source>
</evidence>
<dbReference type="GeneID" id="68919306"/>
<name>B6IEF2_CAEBR</name>
<reference evidence="2 3" key="1">
    <citation type="journal article" date="2003" name="PLoS Biol.">
        <title>The genome sequence of Caenorhabditis briggsae: a platform for comparative genomics.</title>
        <authorList>
            <person name="Stein L.D."/>
            <person name="Bao Z."/>
            <person name="Blasiar D."/>
            <person name="Blumenthal T."/>
            <person name="Brent M.R."/>
            <person name="Chen N."/>
            <person name="Chinwalla A."/>
            <person name="Clarke L."/>
            <person name="Clee C."/>
            <person name="Coghlan A."/>
            <person name="Coulson A."/>
            <person name="D'Eustachio P."/>
            <person name="Fitch D.H."/>
            <person name="Fulton L.A."/>
            <person name="Fulton R.E."/>
            <person name="Griffiths-Jones S."/>
            <person name="Harris T.W."/>
            <person name="Hillier L.W."/>
            <person name="Kamath R."/>
            <person name="Kuwabara P.E."/>
            <person name="Mardis E.R."/>
            <person name="Marra M.A."/>
            <person name="Miner T.L."/>
            <person name="Minx P."/>
            <person name="Mullikin J.C."/>
            <person name="Plumb R.W."/>
            <person name="Rogers J."/>
            <person name="Schein J.E."/>
            <person name="Sohrmann M."/>
            <person name="Spieth J."/>
            <person name="Stajich J.E."/>
            <person name="Wei C."/>
            <person name="Willey D."/>
            <person name="Wilson R.K."/>
            <person name="Durbin R."/>
            <person name="Waterston R.H."/>
        </authorList>
    </citation>
    <scope>NUCLEOTIDE SEQUENCE [LARGE SCALE GENOMIC DNA]</scope>
    <source>
        <strain evidence="2 3">AF16</strain>
    </source>
</reference>
<dbReference type="WormBase" id="CBG27857">
    <property type="protein sequence ID" value="CBP45964"/>
    <property type="gene ID" value="WBGene00089271"/>
</dbReference>
<dbReference type="KEGG" id="cbr:CBG_27857"/>
<gene>
    <name evidence="2 4" type="ORF">CBG27857</name>
    <name evidence="2" type="ORF">CBG_27857</name>
</gene>
<sequence>MAFSVDSNVNMIRYLGTEKMNEIVEEMPKDLLEVVSNIVATVDKEGRGPNGKIDMAKTVNIQYSPQIQRTASRIRMIIGSSIDPTIAASWLVSEILGLFENFSDAIKVIKKRLMFPEERDLMEPLRKAEKIVDEALNKMRAQFKNMKKIRTKAVQKECHNCTGILAKQEKAFFEKNASQIKLEELKKELEGIESENGILVGSIQSLQANCRGLEETKRMFKQKTLEAQEAQRRWEEIKNARASRDMEHLMNEKVKLESEAARQERMIQQNEEQIESNRQQLVKLEEENQLGQNVTARLEQQYEEVANENTKTKAEIDEIVAALEHQKNVEKNRKEQEARTMKELQMKMLPSTKFSPFNTQPTPEYNKQYAESGNQKFNLPTKNSREVQIKETIPKATYTCQNPSEPWSQLRSVLDLHRSCNQERNQEVTVNVYSSTQVREYHHNVGNDLTNRNLPHSKMQNSQMNQSITANVYSPPQVREHQHHVDNYYRNRNLQRNTMQNLHMNQSHTDTAHNQQNGKKYLLHVENALNNLNAKDCLLNVDNGAYNYNLQRIDMQVSQLKQLTSASAYNLRSSMENVPRVEKGAYNFNFQRSAIQNPHMKRPATATAYDKKDIMKYLENGLNDLNLQNSIMNGKEGNQANTKTAYTQQNTNHYQPHMENGLSNFEIQSIQENASSSTAEYTRTMMPFFPLLSNLYDCPRCGKKVVKHDRDSLCADCEFR</sequence>
<dbReference type="InParanoid" id="B6IEF2"/>
<dbReference type="RefSeq" id="XP_045097855.1">
    <property type="nucleotide sequence ID" value="XM_045240073.1"/>
</dbReference>
<dbReference type="HOGENOM" id="CLU_384150_0_0_1"/>
<evidence type="ECO:0000313" key="3">
    <source>
        <dbReference type="Proteomes" id="UP000008549"/>
    </source>
</evidence>
<protein>
    <submittedName>
        <fullName evidence="2">Protein CBG27857</fullName>
    </submittedName>
</protein>
<evidence type="ECO:0000256" key="1">
    <source>
        <dbReference type="SAM" id="Coils"/>
    </source>
</evidence>
<dbReference type="AlphaFoldDB" id="B6IEF2"/>
<accession>B6IEF2</accession>
<keyword evidence="3" id="KW-1185">Reference proteome</keyword>
<dbReference type="EMBL" id="HE601409">
    <property type="protein sequence ID" value="CAR98282.1"/>
    <property type="molecule type" value="Genomic_DNA"/>
</dbReference>
<feature type="coiled-coil region" evidence="1">
    <location>
        <begin position="175"/>
        <end position="347"/>
    </location>
</feature>